<organism evidence="1">
    <name type="scientific">Salix viminalis</name>
    <name type="common">Common osier</name>
    <name type="synonym">Basket willow</name>
    <dbReference type="NCBI Taxonomy" id="40686"/>
    <lineage>
        <taxon>Eukaryota</taxon>
        <taxon>Viridiplantae</taxon>
        <taxon>Streptophyta</taxon>
        <taxon>Embryophyta</taxon>
        <taxon>Tracheophyta</taxon>
        <taxon>Spermatophyta</taxon>
        <taxon>Magnoliopsida</taxon>
        <taxon>eudicotyledons</taxon>
        <taxon>Gunneridae</taxon>
        <taxon>Pentapetalae</taxon>
        <taxon>rosids</taxon>
        <taxon>fabids</taxon>
        <taxon>Malpighiales</taxon>
        <taxon>Salicaceae</taxon>
        <taxon>Saliceae</taxon>
        <taxon>Salix</taxon>
    </lineage>
</organism>
<dbReference type="EMBL" id="CAADRP010002285">
    <property type="protein sequence ID" value="VFU65297.1"/>
    <property type="molecule type" value="Genomic_DNA"/>
</dbReference>
<accession>A0A6N2NJK3</accession>
<reference evidence="1" key="1">
    <citation type="submission" date="2019-03" db="EMBL/GenBank/DDBJ databases">
        <authorList>
            <person name="Mank J."/>
            <person name="Almeida P."/>
        </authorList>
    </citation>
    <scope>NUCLEOTIDE SEQUENCE</scope>
    <source>
        <strain evidence="1">78183</strain>
    </source>
</reference>
<protein>
    <submittedName>
        <fullName evidence="1">Uncharacterized protein</fullName>
    </submittedName>
</protein>
<proteinExistence type="predicted"/>
<evidence type="ECO:0000313" key="1">
    <source>
        <dbReference type="EMBL" id="VFU65297.1"/>
    </source>
</evidence>
<gene>
    <name evidence="1" type="ORF">SVIM_LOCUS501004</name>
</gene>
<dbReference type="AlphaFoldDB" id="A0A6N2NJK3"/>
<sequence>MAISCLYSGRCMWKQVTKTWTNSASTAEIEIVSRVPHLTDFPGFLTFSVEGRPRRRANLLVRIDAALPPPPSFLSVSITEGLKATGALPFRRTPQSSKFQVPRPKVDESPRPETSILQGFCMFLTDFHMEDGKRAHQELPLCFYSPSQTFLLKQIAQKSDHPLKR</sequence>
<name>A0A6N2NJK3_SALVM</name>